<dbReference type="Gene3D" id="1.25.40.10">
    <property type="entry name" value="Tetratricopeptide repeat domain"/>
    <property type="match status" value="1"/>
</dbReference>
<gene>
    <name evidence="2" type="ORF">QWZ15_16350</name>
</gene>
<dbReference type="InterPro" id="IPR011990">
    <property type="entry name" value="TPR-like_helical_dom_sf"/>
</dbReference>
<protein>
    <submittedName>
        <fullName evidence="2">Tol-pal system protein YbgF</fullName>
    </submittedName>
</protein>
<feature type="compositionally biased region" description="Basic and acidic residues" evidence="1">
    <location>
        <begin position="363"/>
        <end position="375"/>
    </location>
</feature>
<dbReference type="SUPFAM" id="SSF48452">
    <property type="entry name" value="TPR-like"/>
    <property type="match status" value="1"/>
</dbReference>
<sequence>MEALTQIGESESTYLLLDRGLQFRITDAVNSMYNFDFERAERGFQVMRYTYPEHPLPDFLMGLSQWWKIAVATENKSHDALFLEYMDRTIEKAEAMLEKEPDNKEAAFFLAGAYGFQGRLYSERKNWTSAAFAGKNALNYLEMSRGEEELNPELLLGDALFNYFSVWIPKNYPLLRPVMLLFPKGDQELGLQQLEEVAENSFYARVEAQYFLFRLYASEEKEPFKALEITSYLHEKYPNNPYFHRFFARQLYAVGRGKEAMEVSLEILKRIEAGWTGYEANSGRYASFFAAQYLDRMGQYVTAKKYYLQTVAYGEELDFQESGYYLFALLQLGKISLDQGETSDAKRFFESVKEHAKRKHPAHKEARDLLKKNKL</sequence>
<comment type="caution">
    <text evidence="2">The sequence shown here is derived from an EMBL/GenBank/DDBJ whole genome shotgun (WGS) entry which is preliminary data.</text>
</comment>
<proteinExistence type="predicted"/>
<organism evidence="2 3">
    <name type="scientific">Cyclobacterium jeungdonense</name>
    <dbReference type="NCBI Taxonomy" id="708087"/>
    <lineage>
        <taxon>Bacteria</taxon>
        <taxon>Pseudomonadati</taxon>
        <taxon>Bacteroidota</taxon>
        <taxon>Cytophagia</taxon>
        <taxon>Cytophagales</taxon>
        <taxon>Cyclobacteriaceae</taxon>
        <taxon>Cyclobacterium</taxon>
    </lineage>
</organism>
<evidence type="ECO:0000313" key="2">
    <source>
        <dbReference type="EMBL" id="MDN3689406.1"/>
    </source>
</evidence>
<dbReference type="EMBL" id="JAUFQS010000026">
    <property type="protein sequence ID" value="MDN3689406.1"/>
    <property type="molecule type" value="Genomic_DNA"/>
</dbReference>
<feature type="region of interest" description="Disordered" evidence="1">
    <location>
        <begin position="354"/>
        <end position="375"/>
    </location>
</feature>
<name>A0ABT8CAJ6_9BACT</name>
<evidence type="ECO:0000313" key="3">
    <source>
        <dbReference type="Proteomes" id="UP001236663"/>
    </source>
</evidence>
<accession>A0ABT8CAJ6</accession>
<evidence type="ECO:0000256" key="1">
    <source>
        <dbReference type="SAM" id="MobiDB-lite"/>
    </source>
</evidence>
<dbReference type="Proteomes" id="UP001236663">
    <property type="component" value="Unassembled WGS sequence"/>
</dbReference>
<keyword evidence="3" id="KW-1185">Reference proteome</keyword>
<reference evidence="3" key="1">
    <citation type="journal article" date="2019" name="Int. J. Syst. Evol. Microbiol.">
        <title>The Global Catalogue of Microorganisms (GCM) 10K type strain sequencing project: providing services to taxonomists for standard genome sequencing and annotation.</title>
        <authorList>
            <consortium name="The Broad Institute Genomics Platform"/>
            <consortium name="The Broad Institute Genome Sequencing Center for Infectious Disease"/>
            <person name="Wu L."/>
            <person name="Ma J."/>
        </authorList>
    </citation>
    <scope>NUCLEOTIDE SEQUENCE [LARGE SCALE GENOMIC DNA]</scope>
    <source>
        <strain evidence="3">CECT 7706</strain>
    </source>
</reference>